<reference evidence="1 2" key="1">
    <citation type="submission" date="2019-03" db="EMBL/GenBank/DDBJ databases">
        <title>Genomic Encyclopedia of Type Strains, Phase IV (KMG-IV): sequencing the most valuable type-strain genomes for metagenomic binning, comparative biology and taxonomic classification.</title>
        <authorList>
            <person name="Goeker M."/>
        </authorList>
    </citation>
    <scope>NUCLEOTIDE SEQUENCE [LARGE SCALE GENOMIC DNA]</scope>
    <source>
        <strain evidence="1 2">DSM 24979</strain>
    </source>
</reference>
<dbReference type="Proteomes" id="UP000295658">
    <property type="component" value="Unassembled WGS sequence"/>
</dbReference>
<evidence type="ECO:0000313" key="2">
    <source>
        <dbReference type="Proteomes" id="UP000295658"/>
    </source>
</evidence>
<evidence type="ECO:0000313" key="1">
    <source>
        <dbReference type="EMBL" id="TCL50255.1"/>
    </source>
</evidence>
<dbReference type="AlphaFoldDB" id="A0A4R1QPG1"/>
<gene>
    <name evidence="1" type="ORF">EDD69_10551</name>
</gene>
<comment type="caution">
    <text evidence="1">The sequence shown here is derived from an EMBL/GenBank/DDBJ whole genome shotgun (WGS) entry which is preliminary data.</text>
</comment>
<accession>A0A4R1QPG1</accession>
<name>A0A4R1QPG1_9BACL</name>
<sequence>MRNFFLVISGLLFFYTPCHVSLAKSETIEIVPVSELSDRPALAEDGKKRTLAVKHYVRGKDVLIECVVDRFSFVKGKKIKKDGEGHIDVYLNGQKVKEVSTAAFIVKGLPSGKHSIRLEFVHNDSSKYDLFHEFEVNIP</sequence>
<dbReference type="RefSeq" id="WP_132948028.1">
    <property type="nucleotide sequence ID" value="NZ_SLUL01000005.1"/>
</dbReference>
<dbReference type="EMBL" id="SLUL01000005">
    <property type="protein sequence ID" value="TCL50255.1"/>
    <property type="molecule type" value="Genomic_DNA"/>
</dbReference>
<organism evidence="1 2">
    <name type="scientific">Thermolongibacillus altinsuensis</name>
    <dbReference type="NCBI Taxonomy" id="575256"/>
    <lineage>
        <taxon>Bacteria</taxon>
        <taxon>Bacillati</taxon>
        <taxon>Bacillota</taxon>
        <taxon>Bacilli</taxon>
        <taxon>Bacillales</taxon>
        <taxon>Anoxybacillaceae</taxon>
        <taxon>Thermolongibacillus</taxon>
    </lineage>
</organism>
<protein>
    <submittedName>
        <fullName evidence="1">Uncharacterized protein</fullName>
    </submittedName>
</protein>
<dbReference type="OrthoDB" id="2968672at2"/>
<proteinExistence type="predicted"/>
<keyword evidence="2" id="KW-1185">Reference proteome</keyword>